<gene>
    <name evidence="1" type="ORF">C1645_841236</name>
</gene>
<organism evidence="1 2">
    <name type="scientific">Glomus cerebriforme</name>
    <dbReference type="NCBI Taxonomy" id="658196"/>
    <lineage>
        <taxon>Eukaryota</taxon>
        <taxon>Fungi</taxon>
        <taxon>Fungi incertae sedis</taxon>
        <taxon>Mucoromycota</taxon>
        <taxon>Glomeromycotina</taxon>
        <taxon>Glomeromycetes</taxon>
        <taxon>Glomerales</taxon>
        <taxon>Glomeraceae</taxon>
        <taxon>Glomus</taxon>
    </lineage>
</organism>
<proteinExistence type="predicted"/>
<reference evidence="1 2" key="1">
    <citation type="submission" date="2018-06" db="EMBL/GenBank/DDBJ databases">
        <title>Comparative genomics reveals the genomic features of Rhizophagus irregularis, R. cerebriforme, R. diaphanum and Gigaspora rosea, and their symbiotic lifestyle signature.</title>
        <authorList>
            <person name="Morin E."/>
            <person name="San Clemente H."/>
            <person name="Chen E.C.H."/>
            <person name="De La Providencia I."/>
            <person name="Hainaut M."/>
            <person name="Kuo A."/>
            <person name="Kohler A."/>
            <person name="Murat C."/>
            <person name="Tang N."/>
            <person name="Roy S."/>
            <person name="Loubradou J."/>
            <person name="Henrissat B."/>
            <person name="Grigoriev I.V."/>
            <person name="Corradi N."/>
            <person name="Roux C."/>
            <person name="Martin F.M."/>
        </authorList>
    </citation>
    <scope>NUCLEOTIDE SEQUENCE [LARGE SCALE GENOMIC DNA]</scope>
    <source>
        <strain evidence="1 2">DAOM 227022</strain>
    </source>
</reference>
<protein>
    <submittedName>
        <fullName evidence="1">Uncharacterized protein</fullName>
    </submittedName>
</protein>
<evidence type="ECO:0000313" key="1">
    <source>
        <dbReference type="EMBL" id="RIA79217.1"/>
    </source>
</evidence>
<dbReference type="AlphaFoldDB" id="A0A397S5E7"/>
<dbReference type="EMBL" id="QKYT01001453">
    <property type="protein sequence ID" value="RIA79217.1"/>
    <property type="molecule type" value="Genomic_DNA"/>
</dbReference>
<sequence length="143" mass="16209">MTIMKEISIENIFENNQSKMELLEIKVQLKNQNNLVFYTDGSIMNIGKETCSLTFGFIQKQGTERNIVVKYFAKKLQSSGFFIGTALAYTRLEEENDAIQDFNVIVFYPIGQSKSCFIPKLKKGQVLSIANSRFAKGANSKLM</sequence>
<name>A0A397S5E7_9GLOM</name>
<keyword evidence="2" id="KW-1185">Reference proteome</keyword>
<comment type="caution">
    <text evidence="1">The sequence shown here is derived from an EMBL/GenBank/DDBJ whole genome shotgun (WGS) entry which is preliminary data.</text>
</comment>
<dbReference type="Proteomes" id="UP000265703">
    <property type="component" value="Unassembled WGS sequence"/>
</dbReference>
<evidence type="ECO:0000313" key="2">
    <source>
        <dbReference type="Proteomes" id="UP000265703"/>
    </source>
</evidence>
<accession>A0A397S5E7</accession>
<dbReference type="OrthoDB" id="2364940at2759"/>